<evidence type="ECO:0000256" key="2">
    <source>
        <dbReference type="ARBA" id="ARBA00023043"/>
    </source>
</evidence>
<dbReference type="PROSITE" id="PS50088">
    <property type="entry name" value="ANK_REPEAT"/>
    <property type="match status" value="5"/>
</dbReference>
<feature type="repeat" description="ANK" evidence="3">
    <location>
        <begin position="145"/>
        <end position="177"/>
    </location>
</feature>
<feature type="repeat" description="ANK" evidence="3">
    <location>
        <begin position="178"/>
        <end position="210"/>
    </location>
</feature>
<proteinExistence type="predicted"/>
<feature type="compositionally biased region" description="Basic and acidic residues" evidence="5">
    <location>
        <begin position="686"/>
        <end position="700"/>
    </location>
</feature>
<dbReference type="SMART" id="SM00248">
    <property type="entry name" value="ANK"/>
    <property type="match status" value="5"/>
</dbReference>
<evidence type="ECO:0000256" key="1">
    <source>
        <dbReference type="ARBA" id="ARBA00022737"/>
    </source>
</evidence>
<keyword evidence="2 3" id="KW-0040">ANK repeat</keyword>
<evidence type="ECO:0000256" key="5">
    <source>
        <dbReference type="SAM" id="MobiDB-lite"/>
    </source>
</evidence>
<feature type="coiled-coil region" evidence="4">
    <location>
        <begin position="420"/>
        <end position="455"/>
    </location>
</feature>
<dbReference type="PROSITE" id="PS50297">
    <property type="entry name" value="ANK_REP_REGION"/>
    <property type="match status" value="3"/>
</dbReference>
<gene>
    <name evidence="6" type="ORF">TDIB3V08_LOCUS1195</name>
</gene>
<reference evidence="6" key="1">
    <citation type="submission" date="2020-11" db="EMBL/GenBank/DDBJ databases">
        <authorList>
            <person name="Tran Van P."/>
        </authorList>
    </citation>
    <scope>NUCLEOTIDE SEQUENCE</scope>
</reference>
<evidence type="ECO:0000256" key="4">
    <source>
        <dbReference type="SAM" id="Coils"/>
    </source>
</evidence>
<feature type="region of interest" description="Disordered" evidence="5">
    <location>
        <begin position="297"/>
        <end position="357"/>
    </location>
</feature>
<dbReference type="InterPro" id="IPR050776">
    <property type="entry name" value="Ank_Repeat/CDKN_Inhibitor"/>
</dbReference>
<dbReference type="InterPro" id="IPR036770">
    <property type="entry name" value="Ankyrin_rpt-contain_sf"/>
</dbReference>
<sequence length="1016" mass="115872">MLGAEQWRLNWLVVHLLTDEEEEEGNMGGAGVSPPSCGSGSNIIWVPINPHLFSHHACDIWGVACDPRDGPSSGKDRPGTGFIRLTNRFYDGTGRFCMVYFAAQINRCEMTGCTALQRSAADGHLEVVKQLLKHRADVNRQDNVHGNTALHEASWKGYSRTVECLCKAKANLHLKNCGGFAALHLCCQNGHNQSCRELLLAGCNPNLQNNYGDTPLHTSARYGHAGVTRILISAKCHVSDQNKNGDTALHIAAAMGRRKLTRILLEAGCDKSLKNKQNETARDIATRKDLNEILIILNSTPGSRNKSKSGKSAPSKEHNEKKRGKNESGTSSKDSSSRQKEKKKQKNEHKVHFQKTSMGKQWSPYGCHYYPDPKAFPQPNLDSLPHEPLKKGEQYYLDLAGNIRKGPVGVGYTCYCAPFFQHMEARLDRDKQELKAHIDQANERLDQRVSSLERQTQGKLSELTRCVVAERALCNQRHMHLAQWLARGGPGRSSERVRAPELEPLPVPRARSLELLLEERGMGDSRQWRDNGQSLEELDEQSWRRRQHQDANTKPGKHTHVQYMNELEGRLREGLNGFSRQFPHNRSVDALVDQGTIPRRGQPHRRSANEFLASERNGDSTNKPEFLGSQKHNRSFDTLLDTNNHLWRNEAHHRSANELPASHHQRLGENLIRPNQSVDVHLNKEGASWRRPAEQSDGKSRHQSPSRQRRSSENFILSSKLGTDEVEEDTIDNWRGQPMRRSVHEMVAQIQGVQVKPEAQSCKMKKPGRESQIHWQKNGGWRREGVQYSHDREADNSSESSEGEEEDRLTAYREPGLMGHHKVPNYENVGVCPWRDEESRLVSGLPYRSRSAVYRNLDCDGMLPPQHVYHNGKLPNYQPPPSRQRHEQGDPSATNISFQHNYSKSRVNKLKWPASQLFQHNYRKSRVNKLKWPASQSFQHNYRRSRVYKLKWSASQLFQHNYSKSRVNKLKWSASQSFQHNYSKSQVNKLKWPASQSFQHNYSKSCVNKLKWPASQ</sequence>
<feature type="repeat" description="ANK" evidence="3">
    <location>
        <begin position="244"/>
        <end position="276"/>
    </location>
</feature>
<accession>A0A7R8Z5K6</accession>
<feature type="compositionally biased region" description="Basic residues" evidence="5">
    <location>
        <begin position="340"/>
        <end position="353"/>
    </location>
</feature>
<dbReference type="EMBL" id="OA564566">
    <property type="protein sequence ID" value="CAD7194781.1"/>
    <property type="molecule type" value="Genomic_DNA"/>
</dbReference>
<dbReference type="PANTHER" id="PTHR24201:SF13">
    <property type="entry name" value="ANKYRIN REPEAT DOMAIN-CONTAINING PROTEIN 6-LIKE"/>
    <property type="match status" value="1"/>
</dbReference>
<dbReference type="Pfam" id="PF12796">
    <property type="entry name" value="Ank_2"/>
    <property type="match status" value="2"/>
</dbReference>
<feature type="region of interest" description="Disordered" evidence="5">
    <location>
        <begin position="524"/>
        <end position="557"/>
    </location>
</feature>
<dbReference type="InterPro" id="IPR002110">
    <property type="entry name" value="Ankyrin_rpt"/>
</dbReference>
<protein>
    <recommendedName>
        <fullName evidence="7">Ankyrin repeat domain-containing protein 6</fullName>
    </recommendedName>
</protein>
<feature type="region of interest" description="Disordered" evidence="5">
    <location>
        <begin position="754"/>
        <end position="808"/>
    </location>
</feature>
<organism evidence="6">
    <name type="scientific">Timema douglasi</name>
    <name type="common">Walking stick</name>
    <dbReference type="NCBI Taxonomy" id="61478"/>
    <lineage>
        <taxon>Eukaryota</taxon>
        <taxon>Metazoa</taxon>
        <taxon>Ecdysozoa</taxon>
        <taxon>Arthropoda</taxon>
        <taxon>Hexapoda</taxon>
        <taxon>Insecta</taxon>
        <taxon>Pterygota</taxon>
        <taxon>Neoptera</taxon>
        <taxon>Polyneoptera</taxon>
        <taxon>Phasmatodea</taxon>
        <taxon>Timematodea</taxon>
        <taxon>Timematoidea</taxon>
        <taxon>Timematidae</taxon>
        <taxon>Timema</taxon>
    </lineage>
</organism>
<dbReference type="PANTHER" id="PTHR24201">
    <property type="entry name" value="ANK_REP_REGION DOMAIN-CONTAINING PROTEIN"/>
    <property type="match status" value="1"/>
</dbReference>
<feature type="compositionally biased region" description="Basic and acidic residues" evidence="5">
    <location>
        <begin position="781"/>
        <end position="795"/>
    </location>
</feature>
<name>A0A7R8Z5K6_TIMDO</name>
<feature type="region of interest" description="Disordered" evidence="5">
    <location>
        <begin position="870"/>
        <end position="893"/>
    </location>
</feature>
<evidence type="ECO:0000256" key="3">
    <source>
        <dbReference type="PROSITE-ProRule" id="PRU00023"/>
    </source>
</evidence>
<dbReference type="Gene3D" id="1.25.40.20">
    <property type="entry name" value="Ankyrin repeat-containing domain"/>
    <property type="match status" value="3"/>
</dbReference>
<feature type="repeat" description="ANK" evidence="3">
    <location>
        <begin position="211"/>
        <end position="243"/>
    </location>
</feature>
<keyword evidence="1" id="KW-0677">Repeat</keyword>
<feature type="region of interest" description="Disordered" evidence="5">
    <location>
        <begin position="587"/>
        <end position="634"/>
    </location>
</feature>
<evidence type="ECO:0008006" key="7">
    <source>
        <dbReference type="Google" id="ProtNLM"/>
    </source>
</evidence>
<keyword evidence="4" id="KW-0175">Coiled coil</keyword>
<dbReference type="SUPFAM" id="SSF48403">
    <property type="entry name" value="Ankyrin repeat"/>
    <property type="match status" value="1"/>
</dbReference>
<dbReference type="AlphaFoldDB" id="A0A7R8Z5K6"/>
<feature type="repeat" description="ANK" evidence="3">
    <location>
        <begin position="111"/>
        <end position="143"/>
    </location>
</feature>
<evidence type="ECO:0000313" key="6">
    <source>
        <dbReference type="EMBL" id="CAD7194781.1"/>
    </source>
</evidence>
<feature type="region of interest" description="Disordered" evidence="5">
    <location>
        <begin position="686"/>
        <end position="726"/>
    </location>
</feature>